<gene>
    <name evidence="2" type="ORF">Q3C12_25170</name>
</gene>
<feature type="domain" description="Right handed beta helix" evidence="1">
    <location>
        <begin position="129"/>
        <end position="274"/>
    </location>
</feature>
<dbReference type="EMBL" id="JAUMKJ010000039">
    <property type="protein sequence ID" value="MDO3680304.1"/>
    <property type="molecule type" value="Genomic_DNA"/>
</dbReference>
<accession>A0ABT8VH65</accession>
<name>A0ABT8VH65_9BACL</name>
<dbReference type="InterPro" id="IPR011050">
    <property type="entry name" value="Pectin_lyase_fold/virulence"/>
</dbReference>
<dbReference type="RefSeq" id="WP_127486829.1">
    <property type="nucleotide sequence ID" value="NZ_JAUMKJ010000039.1"/>
</dbReference>
<keyword evidence="3" id="KW-1185">Reference proteome</keyword>
<evidence type="ECO:0000313" key="3">
    <source>
        <dbReference type="Proteomes" id="UP001168883"/>
    </source>
</evidence>
<dbReference type="InterPro" id="IPR006626">
    <property type="entry name" value="PbH1"/>
</dbReference>
<dbReference type="InterPro" id="IPR012334">
    <property type="entry name" value="Pectin_lyas_fold"/>
</dbReference>
<comment type="caution">
    <text evidence="2">The sequence shown here is derived from an EMBL/GenBank/DDBJ whole genome shotgun (WGS) entry which is preliminary data.</text>
</comment>
<reference evidence="2" key="1">
    <citation type="submission" date="2023-07" db="EMBL/GenBank/DDBJ databases">
        <authorList>
            <person name="Aktuganov G."/>
            <person name="Boyko T."/>
            <person name="Delegan Y."/>
            <person name="Galimzianova N."/>
            <person name="Gilvanova E."/>
            <person name="Korobov V."/>
            <person name="Kuzmina L."/>
            <person name="Melentiev A."/>
            <person name="Milman P."/>
            <person name="Ryabova A."/>
            <person name="Stupak E."/>
            <person name="Yasakov T."/>
            <person name="Zharikova N."/>
            <person name="Zhurenko E."/>
        </authorList>
    </citation>
    <scope>NUCLEOTIDE SEQUENCE</scope>
    <source>
        <strain evidence="2">IB-739</strain>
    </source>
</reference>
<evidence type="ECO:0000259" key="1">
    <source>
        <dbReference type="Pfam" id="PF13229"/>
    </source>
</evidence>
<proteinExistence type="predicted"/>
<dbReference type="Pfam" id="PF13229">
    <property type="entry name" value="Beta_helix"/>
    <property type="match status" value="1"/>
</dbReference>
<organism evidence="2 3">
    <name type="scientific">Paenibacillus ehimensis</name>
    <dbReference type="NCBI Taxonomy" id="79264"/>
    <lineage>
        <taxon>Bacteria</taxon>
        <taxon>Bacillati</taxon>
        <taxon>Bacillota</taxon>
        <taxon>Bacilli</taxon>
        <taxon>Bacillales</taxon>
        <taxon>Paenibacillaceae</taxon>
        <taxon>Paenibacillus</taxon>
    </lineage>
</organism>
<dbReference type="SUPFAM" id="SSF51126">
    <property type="entry name" value="Pectin lyase-like"/>
    <property type="match status" value="2"/>
</dbReference>
<evidence type="ECO:0000313" key="2">
    <source>
        <dbReference type="EMBL" id="MDO3680304.1"/>
    </source>
</evidence>
<dbReference type="Proteomes" id="UP001168883">
    <property type="component" value="Unassembled WGS sequence"/>
</dbReference>
<protein>
    <submittedName>
        <fullName evidence="2">Right-handed parallel beta-helix repeat-containing protein</fullName>
    </submittedName>
</protein>
<sequence length="549" mass="59142">MENRIITRRDLIGSIGMAGIALLTTDAISVSAQTVTNSVYSNNVIQSSDVYNIKDYGAIGNGDDATKAIKDAVAAATNSSYGGVIYFPSGKYQVSSEIQIGNKIKGVISNTNATVISTLSIGTTFSIRNTTDFVLMGIEFTGNINNPDTIFWLENNKRINISNCSFRTTGGMCLGFSNTTNGNVTKCLFYDTGKTAKSLSSHPSKPAIWVGEAPTYTNTNITISECIFDHCNWSGIYFFAKGGLIQGNIFESCGESSIFIDYNATNINIFNNRINNAYIVNIAGFGIECSGRGIIIANNNITNCDEAGIGIADPDSFIIQGNICNNNGKGNGSNEQKCGLLFRFSDSSPNGAIRGSIIGNIFTDNNSDINKKIQLYGIGTMRYGTSTTSMSGIIFVGNYLEGNKIAPVRVWDNNTFLNESVIFDSNYGYAQKPVSLTIKMIRNTGIWNISGVGFRPRHIKIDTYAINNLGVSKCTSEIETSGSGSAVCITQYNNKVEDNGTAYLLKSPLTGNTWTYATIAGAFNDGIILNVGYIDGECPEVKLLITCYP</sequence>
<dbReference type="Gene3D" id="2.160.20.10">
    <property type="entry name" value="Single-stranded right-handed beta-helix, Pectin lyase-like"/>
    <property type="match status" value="1"/>
</dbReference>
<dbReference type="SMART" id="SM00710">
    <property type="entry name" value="PbH1"/>
    <property type="match status" value="9"/>
</dbReference>
<dbReference type="InterPro" id="IPR039448">
    <property type="entry name" value="Beta_helix"/>
</dbReference>